<keyword evidence="3" id="KW-1185">Reference proteome</keyword>
<dbReference type="GO" id="GO:0043107">
    <property type="term" value="P:type IV pilus-dependent motility"/>
    <property type="evidence" value="ECO:0007669"/>
    <property type="project" value="InterPro"/>
</dbReference>
<proteinExistence type="predicted"/>
<gene>
    <name evidence="2" type="ORF">SAMN05660742_103120</name>
</gene>
<dbReference type="STRING" id="84035.SAMN05660742_103120"/>
<keyword evidence="1" id="KW-1133">Transmembrane helix</keyword>
<reference evidence="2 3" key="1">
    <citation type="submission" date="2016-10" db="EMBL/GenBank/DDBJ databases">
        <authorList>
            <person name="de Groot N.N."/>
        </authorList>
    </citation>
    <scope>NUCLEOTIDE SEQUENCE [LARGE SCALE GENOMIC DNA]</scope>
    <source>
        <strain evidence="2 3">DSM 2179</strain>
    </source>
</reference>
<evidence type="ECO:0000313" key="3">
    <source>
        <dbReference type="Proteomes" id="UP000199662"/>
    </source>
</evidence>
<feature type="transmembrane region" description="Helical" evidence="1">
    <location>
        <begin position="29"/>
        <end position="53"/>
    </location>
</feature>
<dbReference type="PANTHER" id="PTHR39555:SF1">
    <property type="entry name" value="TYPE IV PILUS INNER MEMBRANE COMPONENT PILO"/>
    <property type="match status" value="1"/>
</dbReference>
<dbReference type="GO" id="GO:0043683">
    <property type="term" value="P:type IV pilus assembly"/>
    <property type="evidence" value="ECO:0007669"/>
    <property type="project" value="InterPro"/>
</dbReference>
<dbReference type="Pfam" id="PF04350">
    <property type="entry name" value="PilO"/>
    <property type="match status" value="1"/>
</dbReference>
<dbReference type="PANTHER" id="PTHR39555">
    <property type="entry name" value="FIMBRIAL ASSEMBLY PROTEIN PILO-LIKE PROTEIN-RELATED"/>
    <property type="match status" value="1"/>
</dbReference>
<keyword evidence="1" id="KW-0472">Membrane</keyword>
<dbReference type="InterPro" id="IPR007445">
    <property type="entry name" value="PilO"/>
</dbReference>
<evidence type="ECO:0000256" key="1">
    <source>
        <dbReference type="SAM" id="Phobius"/>
    </source>
</evidence>
<dbReference type="Proteomes" id="UP000199662">
    <property type="component" value="Unassembled WGS sequence"/>
</dbReference>
<name>A0A1H6VWD0_9FIRM</name>
<dbReference type="InterPro" id="IPR014717">
    <property type="entry name" value="Transl_elong_EF1B/ribsomal_bS6"/>
</dbReference>
<accession>A0A1H6VWD0</accession>
<keyword evidence="1" id="KW-0812">Transmembrane</keyword>
<dbReference type="AlphaFoldDB" id="A0A1H6VWD0"/>
<sequence>MKLLTKILRYLKLQQNLNKSGDIMKSKKLMYQLSFFLLGVILLSVTVYTFVYVPRQQELLDLTATVTEKETSVISIENFMNEHPDMAAYEQELRKKNDFLSQMLPNNMELSSFLSEVEKMAAASQVTLLQIKPNKLISKDNYQEIPILLEFQGNYFQILHFLRQIEAARRFNKGSHLSIQTQDGVLVCKLVLSIYSL</sequence>
<organism evidence="2 3">
    <name type="scientific">Propionispira arboris</name>
    <dbReference type="NCBI Taxonomy" id="84035"/>
    <lineage>
        <taxon>Bacteria</taxon>
        <taxon>Bacillati</taxon>
        <taxon>Bacillota</taxon>
        <taxon>Negativicutes</taxon>
        <taxon>Selenomonadales</taxon>
        <taxon>Selenomonadaceae</taxon>
        <taxon>Propionispira</taxon>
    </lineage>
</organism>
<evidence type="ECO:0000313" key="2">
    <source>
        <dbReference type="EMBL" id="SEJ08923.1"/>
    </source>
</evidence>
<protein>
    <submittedName>
        <fullName evidence="2">Pilus assembly protein, PilO</fullName>
    </submittedName>
</protein>
<dbReference type="Gene3D" id="3.30.70.60">
    <property type="match status" value="1"/>
</dbReference>
<dbReference type="EMBL" id="FNZK01000003">
    <property type="protein sequence ID" value="SEJ08923.1"/>
    <property type="molecule type" value="Genomic_DNA"/>
</dbReference>